<keyword evidence="3" id="KW-1185">Reference proteome</keyword>
<feature type="domain" description="DUF4397" evidence="1">
    <location>
        <begin position="136"/>
        <end position="210"/>
    </location>
</feature>
<dbReference type="EMBL" id="WAGX01000005">
    <property type="protein sequence ID" value="KAB1438523.1"/>
    <property type="molecule type" value="Genomic_DNA"/>
</dbReference>
<dbReference type="OrthoDB" id="9783299at2"/>
<accession>A0A7V7QLF9</accession>
<dbReference type="RefSeq" id="WP_151146109.1">
    <property type="nucleotide sequence ID" value="NZ_WAGX01000005.1"/>
</dbReference>
<dbReference type="AlphaFoldDB" id="A0A7V7QLF9"/>
<organism evidence="2 3">
    <name type="scientific">Candidatus Galacturonatibacter soehngenii</name>
    <dbReference type="NCBI Taxonomy" id="2307010"/>
    <lineage>
        <taxon>Bacteria</taxon>
        <taxon>Bacillati</taxon>
        <taxon>Bacillota</taxon>
        <taxon>Clostridia</taxon>
        <taxon>Lachnospirales</taxon>
        <taxon>Lachnospiraceae</taxon>
        <taxon>Candidatus Galacturonatibacter</taxon>
    </lineage>
</organism>
<evidence type="ECO:0000259" key="1">
    <source>
        <dbReference type="Pfam" id="PF14344"/>
    </source>
</evidence>
<evidence type="ECO:0000313" key="3">
    <source>
        <dbReference type="Proteomes" id="UP000461768"/>
    </source>
</evidence>
<comment type="caution">
    <text evidence="2">The sequence shown here is derived from an EMBL/GenBank/DDBJ whole genome shotgun (WGS) entry which is preliminary data.</text>
</comment>
<gene>
    <name evidence="2" type="ORF">F7O84_13380</name>
</gene>
<dbReference type="Pfam" id="PF14344">
    <property type="entry name" value="DUF4397"/>
    <property type="match status" value="2"/>
</dbReference>
<reference evidence="2 3" key="1">
    <citation type="submission" date="2019-09" db="EMBL/GenBank/DDBJ databases">
        <authorList>
            <person name="Valk L.C."/>
        </authorList>
    </citation>
    <scope>NUCLEOTIDE SEQUENCE [LARGE SCALE GENOMIC DNA]</scope>
    <source>
        <strain evidence="2">GalUA</strain>
    </source>
</reference>
<protein>
    <submittedName>
        <fullName evidence="2">DUF4397 domain-containing protein</fullName>
    </submittedName>
</protein>
<reference evidence="2 3" key="2">
    <citation type="submission" date="2020-02" db="EMBL/GenBank/DDBJ databases">
        <title>Candidatus Galacturonibacter soehngenii shows hetero-acetogenic catabolism of galacturonic acid but lacks a canonical carbon monoxide dehydrogenase/acetyl-CoA synthase complex.</title>
        <authorList>
            <person name="Diender M."/>
            <person name="Stouten G.R."/>
            <person name="Petersen J.F."/>
            <person name="Nielsen P.H."/>
            <person name="Dueholm M.S."/>
            <person name="Pronk J.T."/>
            <person name="Van Loosdrecht M.C.M."/>
        </authorList>
    </citation>
    <scope>NUCLEOTIDE SEQUENCE [LARGE SCALE GENOMIC DNA]</scope>
    <source>
        <strain evidence="2">GalUA</strain>
    </source>
</reference>
<feature type="domain" description="DUF4397" evidence="1">
    <location>
        <begin position="21"/>
        <end position="135"/>
    </location>
</feature>
<name>A0A7V7QLF9_9FIRM</name>
<evidence type="ECO:0000313" key="2">
    <source>
        <dbReference type="EMBL" id="KAB1438523.1"/>
    </source>
</evidence>
<dbReference type="InterPro" id="IPR025510">
    <property type="entry name" value="DUF4397"/>
</dbReference>
<proteinExistence type="predicted"/>
<sequence>MDSNVYNFQQYLENNNPPQGYIRVLHAVPNAPNVDVYANETLVFNDLAFGEYTPYLTLPEGRYKIEVYVAGTMNDPILTNNVTNNEGAYLTIGVTGTLDDLGMVGIIDVDMPIEPGKAMIRFAHLSPNAPAVDITLANGNVIFDDVSFREITSYMDLLPMNYTLEVRGAGSDAIVLTVPNVNPESGKYYTVYAIGLFGETPGIEALLVTDGEL</sequence>
<dbReference type="Proteomes" id="UP000461768">
    <property type="component" value="Unassembled WGS sequence"/>
</dbReference>